<sequence length="230" mass="24451">MVSLVAFKVAKERALGNATTAIIDGRIGERPVNRKSERAEEFFKCLFIFSGERVAQLDEVASADLRRKFLLIFLWTIRHRCRRCEVGVVRQRGVALHAVVVLHPAFGGQAVVVPSHWIEDRFAAHALVAGDGVGVGVTEDVADMERAADGRGRSIDRVHAISGGGAIEGIGAVGVPGRAPAGLKALEVGLLGDGPTASRGGGGRCHDPITLVRPACSAHVRTRRRGCGDR</sequence>
<reference evidence="1" key="1">
    <citation type="submission" date="2020-05" db="EMBL/GenBank/DDBJ databases">
        <authorList>
            <person name="Chiriac C."/>
            <person name="Salcher M."/>
            <person name="Ghai R."/>
            <person name="Kavagutti S V."/>
        </authorList>
    </citation>
    <scope>NUCLEOTIDE SEQUENCE</scope>
</reference>
<organism evidence="1">
    <name type="scientific">freshwater metagenome</name>
    <dbReference type="NCBI Taxonomy" id="449393"/>
    <lineage>
        <taxon>unclassified sequences</taxon>
        <taxon>metagenomes</taxon>
        <taxon>ecological metagenomes</taxon>
    </lineage>
</organism>
<accession>A0A6J6FTX1</accession>
<dbReference type="AlphaFoldDB" id="A0A6J6FTX1"/>
<gene>
    <name evidence="1" type="ORF">UFOPK1711_01795</name>
</gene>
<protein>
    <submittedName>
        <fullName evidence="1">Unannotated protein</fullName>
    </submittedName>
</protein>
<name>A0A6J6FTX1_9ZZZZ</name>
<dbReference type="EMBL" id="CAEZTR010000165">
    <property type="protein sequence ID" value="CAB4590475.1"/>
    <property type="molecule type" value="Genomic_DNA"/>
</dbReference>
<proteinExistence type="predicted"/>
<evidence type="ECO:0000313" key="1">
    <source>
        <dbReference type="EMBL" id="CAB4590475.1"/>
    </source>
</evidence>